<dbReference type="InterPro" id="IPR027417">
    <property type="entry name" value="P-loop_NTPase"/>
</dbReference>
<dbReference type="GO" id="GO:0007534">
    <property type="term" value="P:gene conversion at mating-type locus"/>
    <property type="evidence" value="ECO:0007669"/>
    <property type="project" value="EnsemblFungi"/>
</dbReference>
<dbReference type="InterPro" id="IPR038729">
    <property type="entry name" value="Rad50/SbcC_AAA"/>
</dbReference>
<evidence type="ECO:0000256" key="3">
    <source>
        <dbReference type="ARBA" id="ARBA00004286"/>
    </source>
</evidence>
<dbReference type="FunFam" id="3.40.50.300:FF:001195">
    <property type="entry name" value="DNA repair protein rad50"/>
    <property type="match status" value="1"/>
</dbReference>
<dbReference type="GO" id="GO:0006303">
    <property type="term" value="P:double-strand break repair via nonhomologous end joining"/>
    <property type="evidence" value="ECO:0007669"/>
    <property type="project" value="EnsemblFungi"/>
</dbReference>
<dbReference type="GO" id="GO:0042138">
    <property type="term" value="P:meiotic DNA double-strand break formation"/>
    <property type="evidence" value="ECO:0007669"/>
    <property type="project" value="EnsemblFungi"/>
</dbReference>
<dbReference type="NCBIfam" id="TIGR00606">
    <property type="entry name" value="rad50"/>
    <property type="match status" value="1"/>
</dbReference>
<evidence type="ECO:0000256" key="4">
    <source>
        <dbReference type="ARBA" id="ARBA00009439"/>
    </source>
</evidence>
<gene>
    <name evidence="18" type="ORF">VFPBJ_08606</name>
</gene>
<evidence type="ECO:0000256" key="8">
    <source>
        <dbReference type="ARBA" id="ARBA00022763"/>
    </source>
</evidence>
<keyword evidence="9" id="KW-0378">Hydrolase</keyword>
<evidence type="ECO:0000256" key="15">
    <source>
        <dbReference type="SAM" id="Coils"/>
    </source>
</evidence>
<evidence type="ECO:0000256" key="9">
    <source>
        <dbReference type="ARBA" id="ARBA00022801"/>
    </source>
</evidence>
<dbReference type="GO" id="GO:0000794">
    <property type="term" value="C:condensed nuclear chromosome"/>
    <property type="evidence" value="ECO:0007669"/>
    <property type="project" value="TreeGrafter"/>
</dbReference>
<feature type="domain" description="Rad50/SbcC-type AAA" evidence="17">
    <location>
        <begin position="6"/>
        <end position="239"/>
    </location>
</feature>
<dbReference type="GO" id="GO:0010520">
    <property type="term" value="P:regulation of reciprocal meiotic recombination"/>
    <property type="evidence" value="ECO:0007669"/>
    <property type="project" value="EnsemblFungi"/>
</dbReference>
<dbReference type="GO" id="GO:0000722">
    <property type="term" value="P:telomere maintenance via recombination"/>
    <property type="evidence" value="ECO:0007669"/>
    <property type="project" value="EnsemblFungi"/>
</dbReference>
<dbReference type="GO" id="GO:0051880">
    <property type="term" value="F:G-quadruplex DNA binding"/>
    <property type="evidence" value="ECO:0007669"/>
    <property type="project" value="TreeGrafter"/>
</dbReference>
<protein>
    <recommendedName>
        <fullName evidence="5">DNA repair protein RAD50</fullName>
    </recommendedName>
</protein>
<dbReference type="GO" id="GO:1990918">
    <property type="term" value="P:double-strand break repair involved in meiotic recombination"/>
    <property type="evidence" value="ECO:0007669"/>
    <property type="project" value="EnsemblFungi"/>
</dbReference>
<comment type="similarity">
    <text evidence="4">Belongs to the SMC family. RAD50 subfamily.</text>
</comment>
<keyword evidence="12" id="KW-0234">DNA repair</keyword>
<feature type="coiled-coil region" evidence="15">
    <location>
        <begin position="393"/>
        <end position="424"/>
    </location>
</feature>
<evidence type="ECO:0000313" key="19">
    <source>
        <dbReference type="Proteomes" id="UP000078240"/>
    </source>
</evidence>
<evidence type="ECO:0000256" key="11">
    <source>
        <dbReference type="ARBA" id="ARBA00023054"/>
    </source>
</evidence>
<evidence type="ECO:0000256" key="2">
    <source>
        <dbReference type="ARBA" id="ARBA00004123"/>
    </source>
</evidence>
<dbReference type="Gene3D" id="3.40.50.300">
    <property type="entry name" value="P-loop containing nucleotide triphosphate hydrolases"/>
    <property type="match status" value="2"/>
</dbReference>
<sequence>MSRIDKLSISGVRSFSPAVREAIQFNTPLTLIVGYNGSGKTTIIECLKYATTGELPPNSKGGAFIHDPKLCGEKEVMAQVKLQFRSINDRQHVATRSMQLTVKKTTRSQKTLDCSLVVVNNGERTTTSTRQAQLDEMIPERLGVSPAILDAVIFCHQDESLWPLSEPAALKKRFDEIFEALKYTKAIDNLKVLRKKQMEQLGKLQNDEAHNKVNKDRGERAEKRMTGLQAEIEEARDKCEGLSTEMQDTQDKIKQKYEQANSFLQIVQNLSNKREQLEYRQDAVDELKQTFDELREDDASLEESLAQYEESMERQRDEEQQNRTQYSDLQKELADSRKSLSAKLSEQGKHQSDKDKYERQLKARVDMVQDAAQAHGLRGYDGDLTEQDVKSFNDKIQKLLADRKRDLERLQKENAAELDKATAQITDLEGRKAARTQDRVSAKQRMNAIDKRTQILQNEAGLINVDEGAKAILDGQLDEVGTKLQRAQQDFEKANWDKQIADENSNLWQQEKENEKLGQELVECTRLASERAQLDFRKKEVADRKRKLETLASTWRPKLSAIVGENWEPETLEPKFQSLLAKQSKSLQDARKKRDQAREKQQKVEYRLKTAKESQDSKSQDATERKQEVLAALRKVRDGAVIEDFSEEVTAVEQQVEDLRNELSLFDALVDYYSKCKRMLETKKRCLLCDRHFDDSQSASLDRLSKKIDKHLDPKGRGEVQTDYKEALASLESLRAVRASYDTYERLSTEVPKLRDEYKAIQAEHDALERQVEELESAVSSEEEKHRDMEELSKTVTNISQTIKDIQESEGQVERIMSQQSAGAVSRSAEEIHEAQAAIAEQMRGLKSRIAKLTSDRQRMKDQINGLELERSEVNNKIGRAAGQLEKKKDLLAQIQSLKDDHTAQREIIQRADEDLESLEPSMTEARSVRDETLRHGRQKEQIIIDERDAIANSVSEIKMLDSDIADYIDRGGPSNLASNQRAIAALEKSISNTEKDITDVTVRTNKLKQDIANGDRKKKNISDNLNYRKHLRTLEVLRKDIAELEDRNAHEDYERLQAEARSLENHSNRLFAERGSVMGTMKTKDEELGRLLQEWEMDYKDAKQKYRESHIRVETTKAAIEDLAQCGAAVDKAVMQFHSLKMAEVNRIAGELWQSTYQGTDIDTILIRSDNESSTGKRNYNYRLCMVKQDTEMDMRGRCSAGQKVLASIIIRLALAESFGVNCGLIALDEPTTNLDRDNIKSLAESLHMIIKTRQAQSNFQLIVITHDEDFLRHMRCSDFCDSFFRVKRDERQNSVIVRESITKIF</sequence>
<dbReference type="Proteomes" id="UP000078240">
    <property type="component" value="Unassembled WGS sequence"/>
</dbReference>
<keyword evidence="11 15" id="KW-0175">Coiled coil</keyword>
<keyword evidence="6" id="KW-0158">Chromosome</keyword>
<dbReference type="InterPro" id="IPR004584">
    <property type="entry name" value="Rad50_eukaryotes"/>
</dbReference>
<dbReference type="GO" id="GO:0043047">
    <property type="term" value="F:single-stranded telomeric DNA binding"/>
    <property type="evidence" value="ECO:0007669"/>
    <property type="project" value="TreeGrafter"/>
</dbReference>
<dbReference type="Pfam" id="PF13476">
    <property type="entry name" value="AAA_23"/>
    <property type="match status" value="1"/>
</dbReference>
<evidence type="ECO:0000313" key="18">
    <source>
        <dbReference type="EMBL" id="OAQ76246.1"/>
    </source>
</evidence>
<evidence type="ECO:0000256" key="12">
    <source>
        <dbReference type="ARBA" id="ARBA00023204"/>
    </source>
</evidence>
<name>A0A179GEI3_PURLI</name>
<dbReference type="PANTHER" id="PTHR18867">
    <property type="entry name" value="RAD50"/>
    <property type="match status" value="1"/>
</dbReference>
<feature type="compositionally biased region" description="Basic and acidic residues" evidence="16">
    <location>
        <begin position="588"/>
        <end position="624"/>
    </location>
</feature>
<comment type="catalytic activity">
    <reaction evidence="14">
        <text>ATP + H2O = ADP + phosphate + H(+)</text>
        <dbReference type="Rhea" id="RHEA:13065"/>
        <dbReference type="ChEBI" id="CHEBI:15377"/>
        <dbReference type="ChEBI" id="CHEBI:15378"/>
        <dbReference type="ChEBI" id="CHEBI:30616"/>
        <dbReference type="ChEBI" id="CHEBI:43474"/>
        <dbReference type="ChEBI" id="CHEBI:456216"/>
    </reaction>
</comment>
<evidence type="ECO:0000256" key="10">
    <source>
        <dbReference type="ARBA" id="ARBA00022833"/>
    </source>
</evidence>
<dbReference type="GO" id="GO:0030870">
    <property type="term" value="C:Mre11 complex"/>
    <property type="evidence" value="ECO:0007669"/>
    <property type="project" value="EnsemblFungi"/>
</dbReference>
<dbReference type="GO" id="GO:0070192">
    <property type="term" value="P:chromosome organization involved in meiotic cell cycle"/>
    <property type="evidence" value="ECO:0007669"/>
    <property type="project" value="TreeGrafter"/>
</dbReference>
<dbReference type="SUPFAM" id="SSF52540">
    <property type="entry name" value="P-loop containing nucleoside triphosphate hydrolases"/>
    <property type="match status" value="2"/>
</dbReference>
<evidence type="ECO:0000256" key="14">
    <source>
        <dbReference type="ARBA" id="ARBA00049360"/>
    </source>
</evidence>
<evidence type="ECO:0000256" key="5">
    <source>
        <dbReference type="ARBA" id="ARBA00017893"/>
    </source>
</evidence>
<organism evidence="18 19">
    <name type="scientific">Purpureocillium lilacinum</name>
    <name type="common">Paecilomyces lilacinus</name>
    <dbReference type="NCBI Taxonomy" id="33203"/>
    <lineage>
        <taxon>Eukaryota</taxon>
        <taxon>Fungi</taxon>
        <taxon>Dikarya</taxon>
        <taxon>Ascomycota</taxon>
        <taxon>Pezizomycotina</taxon>
        <taxon>Sordariomycetes</taxon>
        <taxon>Hypocreomycetidae</taxon>
        <taxon>Hypocreales</taxon>
        <taxon>Ophiocordycipitaceae</taxon>
        <taxon>Purpureocillium</taxon>
    </lineage>
</organism>
<comment type="cofactor">
    <cofactor evidence="1">
        <name>Zn(2+)</name>
        <dbReference type="ChEBI" id="CHEBI:29105"/>
    </cofactor>
</comment>
<dbReference type="Pfam" id="PF13558">
    <property type="entry name" value="SbcC_Walker_B"/>
    <property type="match status" value="1"/>
</dbReference>
<keyword evidence="13" id="KW-0539">Nucleus</keyword>
<dbReference type="GO" id="GO:0000729">
    <property type="term" value="P:DNA double-strand break processing"/>
    <property type="evidence" value="ECO:0007669"/>
    <property type="project" value="EnsemblFungi"/>
</dbReference>
<evidence type="ECO:0000256" key="1">
    <source>
        <dbReference type="ARBA" id="ARBA00001947"/>
    </source>
</evidence>
<evidence type="ECO:0000256" key="13">
    <source>
        <dbReference type="ARBA" id="ARBA00023242"/>
    </source>
</evidence>
<feature type="coiled-coil region" evidence="15">
    <location>
        <begin position="744"/>
        <end position="809"/>
    </location>
</feature>
<dbReference type="GO" id="GO:0031573">
    <property type="term" value="P:mitotic intra-S DNA damage checkpoint signaling"/>
    <property type="evidence" value="ECO:0007669"/>
    <property type="project" value="EnsemblFungi"/>
</dbReference>
<dbReference type="GO" id="GO:0007004">
    <property type="term" value="P:telomere maintenance via telomerase"/>
    <property type="evidence" value="ECO:0007669"/>
    <property type="project" value="TreeGrafter"/>
</dbReference>
<dbReference type="GO" id="GO:0046872">
    <property type="term" value="F:metal ion binding"/>
    <property type="evidence" value="ECO:0007669"/>
    <property type="project" value="UniProtKB-KW"/>
</dbReference>
<evidence type="ECO:0000256" key="6">
    <source>
        <dbReference type="ARBA" id="ARBA00022454"/>
    </source>
</evidence>
<dbReference type="EMBL" id="LSBH01000007">
    <property type="protein sequence ID" value="OAQ76246.1"/>
    <property type="molecule type" value="Genomic_DNA"/>
</dbReference>
<dbReference type="GO" id="GO:0120290">
    <property type="term" value="P:stalled replication fork localization to nuclear periphery"/>
    <property type="evidence" value="ECO:0007669"/>
    <property type="project" value="EnsemblFungi"/>
</dbReference>
<feature type="coiled-coil region" evidence="15">
    <location>
        <begin position="843"/>
        <end position="901"/>
    </location>
</feature>
<dbReference type="Gene3D" id="1.10.287.1490">
    <property type="match status" value="1"/>
</dbReference>
<feature type="region of interest" description="Disordered" evidence="16">
    <location>
        <begin position="587"/>
        <end position="624"/>
    </location>
</feature>
<dbReference type="PANTHER" id="PTHR18867:SF12">
    <property type="entry name" value="DNA REPAIR PROTEIN RAD50"/>
    <property type="match status" value="1"/>
</dbReference>
<keyword evidence="8" id="KW-0227">DNA damage</keyword>
<dbReference type="GO" id="GO:0035861">
    <property type="term" value="C:site of double-strand break"/>
    <property type="evidence" value="ECO:0007669"/>
    <property type="project" value="EnsemblFungi"/>
</dbReference>
<comment type="subcellular location">
    <subcellularLocation>
        <location evidence="3">Chromosome</location>
    </subcellularLocation>
    <subcellularLocation>
        <location evidence="2">Nucleus</location>
    </subcellularLocation>
</comment>
<keyword evidence="10" id="KW-0862">Zinc</keyword>
<comment type="caution">
    <text evidence="18">The sequence shown here is derived from an EMBL/GenBank/DDBJ whole genome shotgun (WGS) entry which is preliminary data.</text>
</comment>
<evidence type="ECO:0000259" key="17">
    <source>
        <dbReference type="Pfam" id="PF13476"/>
    </source>
</evidence>
<feature type="coiled-coil region" evidence="15">
    <location>
        <begin position="484"/>
        <end position="520"/>
    </location>
</feature>
<dbReference type="GO" id="GO:0016887">
    <property type="term" value="F:ATP hydrolysis activity"/>
    <property type="evidence" value="ECO:0007669"/>
    <property type="project" value="InterPro"/>
</dbReference>
<keyword evidence="7" id="KW-0479">Metal-binding</keyword>
<feature type="region of interest" description="Disordered" evidence="16">
    <location>
        <begin position="331"/>
        <end position="356"/>
    </location>
</feature>
<dbReference type="FunFam" id="3.40.50.300:FF:000947">
    <property type="entry name" value="DNA repair protein RAD50"/>
    <property type="match status" value="1"/>
</dbReference>
<accession>A0A179GEI3</accession>
<reference evidence="18 19" key="1">
    <citation type="submission" date="2016-01" db="EMBL/GenBank/DDBJ databases">
        <title>Biosynthesis of antibiotic leucinostatins and their inhibition on Phytophthora in bio-control Purpureocillium lilacinum.</title>
        <authorList>
            <person name="Wang G."/>
            <person name="Liu Z."/>
            <person name="Lin R."/>
            <person name="Li E."/>
            <person name="Mao Z."/>
            <person name="Ling J."/>
            <person name="Yin W."/>
            <person name="Xie B."/>
        </authorList>
    </citation>
    <scope>NUCLEOTIDE SEQUENCE [LARGE SCALE GENOMIC DNA]</scope>
    <source>
        <strain evidence="18">PLBJ-1</strain>
    </source>
</reference>
<dbReference type="GO" id="GO:0003691">
    <property type="term" value="F:double-stranded telomeric DNA binding"/>
    <property type="evidence" value="ECO:0007669"/>
    <property type="project" value="TreeGrafter"/>
</dbReference>
<feature type="compositionally biased region" description="Basic and acidic residues" evidence="16">
    <location>
        <begin position="346"/>
        <end position="356"/>
    </location>
</feature>
<feature type="coiled-coil region" evidence="15">
    <location>
        <begin position="1028"/>
        <end position="1113"/>
    </location>
</feature>
<evidence type="ECO:0000256" key="16">
    <source>
        <dbReference type="SAM" id="MobiDB-lite"/>
    </source>
</evidence>
<dbReference type="GO" id="GO:1990426">
    <property type="term" value="P:mitotic recombination-dependent replication fork processing"/>
    <property type="evidence" value="ECO:0007669"/>
    <property type="project" value="EnsemblFungi"/>
</dbReference>
<evidence type="ECO:0000256" key="7">
    <source>
        <dbReference type="ARBA" id="ARBA00022723"/>
    </source>
</evidence>
<proteinExistence type="inferred from homology"/>